<evidence type="ECO:0000313" key="9">
    <source>
        <dbReference type="Proteomes" id="UP000187203"/>
    </source>
</evidence>
<keyword evidence="3 6" id="KW-0732">Signal</keyword>
<organism evidence="8 9">
    <name type="scientific">Corchorus olitorius</name>
    <dbReference type="NCBI Taxonomy" id="93759"/>
    <lineage>
        <taxon>Eukaryota</taxon>
        <taxon>Viridiplantae</taxon>
        <taxon>Streptophyta</taxon>
        <taxon>Embryophyta</taxon>
        <taxon>Tracheophyta</taxon>
        <taxon>Spermatophyta</taxon>
        <taxon>Magnoliopsida</taxon>
        <taxon>eudicotyledons</taxon>
        <taxon>Gunneridae</taxon>
        <taxon>Pentapetalae</taxon>
        <taxon>rosids</taxon>
        <taxon>malvids</taxon>
        <taxon>Malvales</taxon>
        <taxon>Malvaceae</taxon>
        <taxon>Grewioideae</taxon>
        <taxon>Apeibeae</taxon>
        <taxon>Corchorus</taxon>
    </lineage>
</organism>
<evidence type="ECO:0000259" key="7">
    <source>
        <dbReference type="Pfam" id="PF13947"/>
    </source>
</evidence>
<feature type="signal peptide" evidence="6">
    <location>
        <begin position="1"/>
        <end position="19"/>
    </location>
</feature>
<feature type="domain" description="Wall-associated receptor kinase galacturonan-binding" evidence="7">
    <location>
        <begin position="32"/>
        <end position="93"/>
    </location>
</feature>
<dbReference type="EMBL" id="AWUE01021914">
    <property type="protein sequence ID" value="OMO60325.1"/>
    <property type="molecule type" value="Genomic_DNA"/>
</dbReference>
<evidence type="ECO:0000256" key="2">
    <source>
        <dbReference type="ARBA" id="ARBA00022692"/>
    </source>
</evidence>
<dbReference type="OrthoDB" id="970809at2759"/>
<proteinExistence type="predicted"/>
<evidence type="ECO:0000256" key="3">
    <source>
        <dbReference type="ARBA" id="ARBA00022729"/>
    </source>
</evidence>
<accession>A0A1R3GQD5</accession>
<protein>
    <recommendedName>
        <fullName evidence="7">Wall-associated receptor kinase galacturonan-binding domain-containing protein</fullName>
    </recommendedName>
</protein>
<dbReference type="GO" id="GO:0016020">
    <property type="term" value="C:membrane"/>
    <property type="evidence" value="ECO:0007669"/>
    <property type="project" value="UniProtKB-SubCell"/>
</dbReference>
<dbReference type="STRING" id="93759.A0A1R3GQD5"/>
<dbReference type="Pfam" id="PF13947">
    <property type="entry name" value="GUB_WAK_bind"/>
    <property type="match status" value="1"/>
</dbReference>
<keyword evidence="4" id="KW-1133">Transmembrane helix</keyword>
<dbReference type="InterPro" id="IPR025287">
    <property type="entry name" value="WAK_GUB"/>
</dbReference>
<evidence type="ECO:0000256" key="4">
    <source>
        <dbReference type="ARBA" id="ARBA00022989"/>
    </source>
</evidence>
<evidence type="ECO:0000256" key="1">
    <source>
        <dbReference type="ARBA" id="ARBA00004167"/>
    </source>
</evidence>
<keyword evidence="5" id="KW-0472">Membrane</keyword>
<evidence type="ECO:0000256" key="6">
    <source>
        <dbReference type="SAM" id="SignalP"/>
    </source>
</evidence>
<comment type="caution">
    <text evidence="8">The sequence shown here is derived from an EMBL/GenBank/DDBJ whole genome shotgun (WGS) entry which is preliminary data.</text>
</comment>
<sequence length="474" mass="51908">MGTAGLVSYCLVLPWLTQAAVVASEGKRSEDCIEKCGNVSILYPFGVGKGCYFPNSWFEVTCNESSEGGRKKPYLKRLKLEILYCYTDSNRILVNNPVFYLNCGNNNSKSVITGGAFTSILAESPFSFPSDYNYFGSAGNGNLATIFSDQIPMSGCLQPGDGNGEYCYIVNIPENLTSLAVNMTQIIPGNRYCSSAFIFDLYAAYYSDIVPRINIDIETRNVPARLEWNTTGLRCDLGELEGEDCKDDTVVCSRSRCGDVSIEFPFGIKAGCYMNEWHTSRQPFKTYSKCTNASLGFSVNLTGSPFFFSSANCFAFVGCGSLATFFGNRTNPIGGCLQANCSDGTSSLGVCYDLSIPSNMGSFAANMTQIYPSNGSTISCPSAFIYDSRYTDHYILNATHVPSTLQFGMPKSGLCELKEGSHTNCSYDGKYCWTNLTSMHLCVCTYDKNNYYDRSTDFSLTGYSIDVCTGTDEL</sequence>
<dbReference type="GO" id="GO:0030247">
    <property type="term" value="F:polysaccharide binding"/>
    <property type="evidence" value="ECO:0007669"/>
    <property type="project" value="InterPro"/>
</dbReference>
<keyword evidence="2" id="KW-0812">Transmembrane</keyword>
<keyword evidence="9" id="KW-1185">Reference proteome</keyword>
<reference evidence="9" key="1">
    <citation type="submission" date="2013-09" db="EMBL/GenBank/DDBJ databases">
        <title>Corchorus olitorius genome sequencing.</title>
        <authorList>
            <person name="Alam M."/>
            <person name="Haque M.S."/>
            <person name="Islam M.S."/>
            <person name="Emdad E.M."/>
            <person name="Islam M.M."/>
            <person name="Ahmed B."/>
            <person name="Halim A."/>
            <person name="Hossen Q.M.M."/>
            <person name="Hossain M.Z."/>
            <person name="Ahmed R."/>
            <person name="Khan M.M."/>
            <person name="Islam R."/>
            <person name="Rashid M.M."/>
            <person name="Khan S.A."/>
            <person name="Rahman M.S."/>
            <person name="Alam M."/>
            <person name="Yahiya A.S."/>
            <person name="Khan M.S."/>
            <person name="Azam M.S."/>
            <person name="Haque T."/>
            <person name="Lashkar M.Z.H."/>
            <person name="Akhand A.I."/>
            <person name="Morshed G."/>
            <person name="Roy S."/>
            <person name="Uddin K.S."/>
            <person name="Rabeya T."/>
            <person name="Hossain A.S."/>
            <person name="Chowdhury A."/>
            <person name="Snigdha A.R."/>
            <person name="Mortoza M.S."/>
            <person name="Matin S.A."/>
            <person name="Hoque S.M.E."/>
            <person name="Islam M.K."/>
            <person name="Roy D.K."/>
            <person name="Haider R."/>
            <person name="Moosa M.M."/>
            <person name="Elias S.M."/>
            <person name="Hasan A.M."/>
            <person name="Jahan S."/>
            <person name="Shafiuddin M."/>
            <person name="Mahmood N."/>
            <person name="Shommy N.S."/>
        </authorList>
    </citation>
    <scope>NUCLEOTIDE SEQUENCE [LARGE SCALE GENOMIC DNA]</scope>
    <source>
        <strain evidence="9">cv. O-4</strain>
    </source>
</reference>
<dbReference type="AlphaFoldDB" id="A0A1R3GQD5"/>
<comment type="subcellular location">
    <subcellularLocation>
        <location evidence="1">Membrane</location>
        <topology evidence="1">Single-pass membrane protein</topology>
    </subcellularLocation>
</comment>
<evidence type="ECO:0000313" key="8">
    <source>
        <dbReference type="EMBL" id="OMO60325.1"/>
    </source>
</evidence>
<gene>
    <name evidence="8" type="ORF">COLO4_33860</name>
</gene>
<name>A0A1R3GQD5_9ROSI</name>
<feature type="chain" id="PRO_5013045637" description="Wall-associated receptor kinase galacturonan-binding domain-containing protein" evidence="6">
    <location>
        <begin position="20"/>
        <end position="474"/>
    </location>
</feature>
<dbReference type="Proteomes" id="UP000187203">
    <property type="component" value="Unassembled WGS sequence"/>
</dbReference>
<evidence type="ECO:0000256" key="5">
    <source>
        <dbReference type="ARBA" id="ARBA00023136"/>
    </source>
</evidence>
<dbReference type="PANTHER" id="PTHR33491">
    <property type="entry name" value="OSJNBA0016N04.9 PROTEIN"/>
    <property type="match status" value="1"/>
</dbReference>